<evidence type="ECO:0000313" key="2">
    <source>
        <dbReference type="Proteomes" id="UP000635384"/>
    </source>
</evidence>
<sequence length="393" mass="44517">MGRLFRRLGQELISSGHTVYKVNFNGGDRMFWRLPGGIDYRDSLEEWPDTLRSIIAEKGITDVVLFGDCRAHHMAATAVCRELHIPVHVFEEGYIRPDWVTLELGGVNGHSTLPRDPDWYRRVAAELPPVPEHKQVPSSFKRRALEGLLYNVADVLSRWYYPHWANHRPWHPLIEGIGWARKLVRGKERRKRSEKLVENLLASEAPYYLFPLQLASDAQIRLHSPFASMTDALMMVIRSFAENAPDNTRLLVKEHPLDNGVCDWREETRSMATMLGVADRVDYMSWGDIVPVAEQAEGMVVINSTSGTLALAMGVPVIALGQAVYDIADVTFQGGIDRFWDEATPPDLATFNAYRRVLVEKCLIPGGFFSDEALDKVVRHAVARFEGKRLLVE</sequence>
<name>A0ABR8KP04_9SPHN</name>
<protein>
    <submittedName>
        <fullName evidence="1">Capsular biosynthesis protein</fullName>
    </submittedName>
</protein>
<accession>A0ABR8KP04</accession>
<keyword evidence="2" id="KW-1185">Reference proteome</keyword>
<reference evidence="1 2" key="1">
    <citation type="submission" date="2020-09" db="EMBL/GenBank/DDBJ databases">
        <authorList>
            <person name="Yoon J.-W."/>
        </authorList>
    </citation>
    <scope>NUCLEOTIDE SEQUENCE [LARGE SCALE GENOMIC DNA]</scope>
    <source>
        <strain evidence="1 2">KMU-140</strain>
    </source>
</reference>
<comment type="caution">
    <text evidence="1">The sequence shown here is derived from an EMBL/GenBank/DDBJ whole genome shotgun (WGS) entry which is preliminary data.</text>
</comment>
<dbReference type="Pfam" id="PF05159">
    <property type="entry name" value="Capsule_synth"/>
    <property type="match status" value="1"/>
</dbReference>
<organism evidence="1 2">
    <name type="scientific">Erythrobacter rubeus</name>
    <dbReference type="NCBI Taxonomy" id="2760803"/>
    <lineage>
        <taxon>Bacteria</taxon>
        <taxon>Pseudomonadati</taxon>
        <taxon>Pseudomonadota</taxon>
        <taxon>Alphaproteobacteria</taxon>
        <taxon>Sphingomonadales</taxon>
        <taxon>Erythrobacteraceae</taxon>
        <taxon>Erythrobacter/Porphyrobacter group</taxon>
        <taxon>Erythrobacter</taxon>
    </lineage>
</organism>
<dbReference type="Proteomes" id="UP000635384">
    <property type="component" value="Unassembled WGS sequence"/>
</dbReference>
<gene>
    <name evidence="1" type="ORF">IB285_02175</name>
</gene>
<dbReference type="RefSeq" id="WP_190786632.1">
    <property type="nucleotide sequence ID" value="NZ_JACXLC010000001.1"/>
</dbReference>
<proteinExistence type="predicted"/>
<dbReference type="CDD" id="cd16441">
    <property type="entry name" value="beta_Kdo_transferase_KpsS"/>
    <property type="match status" value="1"/>
</dbReference>
<dbReference type="InterPro" id="IPR007833">
    <property type="entry name" value="Capsule_polysaccharide_synth"/>
</dbReference>
<evidence type="ECO:0000313" key="1">
    <source>
        <dbReference type="EMBL" id="MBD2841057.1"/>
    </source>
</evidence>
<dbReference type="EMBL" id="JACXLC010000001">
    <property type="protein sequence ID" value="MBD2841057.1"/>
    <property type="molecule type" value="Genomic_DNA"/>
</dbReference>